<keyword evidence="3" id="KW-1185">Reference proteome</keyword>
<dbReference type="Pfam" id="PF24864">
    <property type="entry name" value="DUF7730"/>
    <property type="match status" value="1"/>
</dbReference>
<comment type="caution">
    <text evidence="2">The sequence shown here is derived from an EMBL/GenBank/DDBJ whole genome shotgun (WGS) entry which is preliminary data.</text>
</comment>
<dbReference type="OrthoDB" id="4757095at2759"/>
<accession>A0A9P4UQ94</accession>
<evidence type="ECO:0000313" key="2">
    <source>
        <dbReference type="EMBL" id="KAF2722594.1"/>
    </source>
</evidence>
<name>A0A9P4UQ94_9PEZI</name>
<evidence type="ECO:0000259" key="1">
    <source>
        <dbReference type="Pfam" id="PF24864"/>
    </source>
</evidence>
<sequence>MQHVSGFLNWVTGVYRPRKKMPQPHYLWQRPHLIDPPLRPLPSCRPRRLTSVEDTHDQLQSALIARLPAEVRVLIWEHVVGSEDDRDVLHLELADGILRHNRCYERESGLPDFQHDCWSSPFRKSFRARGRGNKEPENHRQAILPLLFTCKLIYTESVGLLYSANTFDFRRTDSVIRLPSVMLPHRVQQLRRVQVCTVFAYYHKWDLPPGVPADYWEIPDDRRQWPAACKVLASLQYLQYAHITIFLISHRHATDTELLYETLHPLKAVHASEFTVEVAMPLETVRERLGTTPFRLVEREYIVCSSPLSNTIAADSLAGTAILTTLAIICPSIA</sequence>
<protein>
    <recommendedName>
        <fullName evidence="1">DUF7730 domain-containing protein</fullName>
    </recommendedName>
</protein>
<gene>
    <name evidence="2" type="ORF">K431DRAFT_41689</name>
</gene>
<dbReference type="EMBL" id="MU003781">
    <property type="protein sequence ID" value="KAF2722594.1"/>
    <property type="molecule type" value="Genomic_DNA"/>
</dbReference>
<organism evidence="2 3">
    <name type="scientific">Polychaeton citri CBS 116435</name>
    <dbReference type="NCBI Taxonomy" id="1314669"/>
    <lineage>
        <taxon>Eukaryota</taxon>
        <taxon>Fungi</taxon>
        <taxon>Dikarya</taxon>
        <taxon>Ascomycota</taxon>
        <taxon>Pezizomycotina</taxon>
        <taxon>Dothideomycetes</taxon>
        <taxon>Dothideomycetidae</taxon>
        <taxon>Capnodiales</taxon>
        <taxon>Capnodiaceae</taxon>
        <taxon>Polychaeton</taxon>
    </lineage>
</organism>
<dbReference type="PANTHER" id="PTHR38790">
    <property type="entry name" value="2EXR DOMAIN-CONTAINING PROTEIN-RELATED"/>
    <property type="match status" value="1"/>
</dbReference>
<dbReference type="Proteomes" id="UP000799441">
    <property type="component" value="Unassembled WGS sequence"/>
</dbReference>
<proteinExistence type="predicted"/>
<evidence type="ECO:0000313" key="3">
    <source>
        <dbReference type="Proteomes" id="UP000799441"/>
    </source>
</evidence>
<reference evidence="2" key="1">
    <citation type="journal article" date="2020" name="Stud. Mycol.">
        <title>101 Dothideomycetes genomes: a test case for predicting lifestyles and emergence of pathogens.</title>
        <authorList>
            <person name="Haridas S."/>
            <person name="Albert R."/>
            <person name="Binder M."/>
            <person name="Bloem J."/>
            <person name="Labutti K."/>
            <person name="Salamov A."/>
            <person name="Andreopoulos B."/>
            <person name="Baker S."/>
            <person name="Barry K."/>
            <person name="Bills G."/>
            <person name="Bluhm B."/>
            <person name="Cannon C."/>
            <person name="Castanera R."/>
            <person name="Culley D."/>
            <person name="Daum C."/>
            <person name="Ezra D."/>
            <person name="Gonzalez J."/>
            <person name="Henrissat B."/>
            <person name="Kuo A."/>
            <person name="Liang C."/>
            <person name="Lipzen A."/>
            <person name="Lutzoni F."/>
            <person name="Magnuson J."/>
            <person name="Mondo S."/>
            <person name="Nolan M."/>
            <person name="Ohm R."/>
            <person name="Pangilinan J."/>
            <person name="Park H.-J."/>
            <person name="Ramirez L."/>
            <person name="Alfaro M."/>
            <person name="Sun H."/>
            <person name="Tritt A."/>
            <person name="Yoshinaga Y."/>
            <person name="Zwiers L.-H."/>
            <person name="Turgeon B."/>
            <person name="Goodwin S."/>
            <person name="Spatafora J."/>
            <person name="Crous P."/>
            <person name="Grigoriev I."/>
        </authorList>
    </citation>
    <scope>NUCLEOTIDE SEQUENCE</scope>
    <source>
        <strain evidence="2">CBS 116435</strain>
    </source>
</reference>
<feature type="domain" description="DUF7730" evidence="1">
    <location>
        <begin position="56"/>
        <end position="289"/>
    </location>
</feature>
<dbReference type="AlphaFoldDB" id="A0A9P4UQ94"/>
<dbReference type="InterPro" id="IPR056632">
    <property type="entry name" value="DUF7730"/>
</dbReference>